<gene>
    <name evidence="1" type="ORF">MKW94_023226</name>
</gene>
<evidence type="ECO:0000313" key="1">
    <source>
        <dbReference type="EMBL" id="MCL7038649.1"/>
    </source>
</evidence>
<comment type="caution">
    <text evidence="1">The sequence shown here is derived from an EMBL/GenBank/DDBJ whole genome shotgun (WGS) entry which is preliminary data.</text>
</comment>
<dbReference type="Proteomes" id="UP001177140">
    <property type="component" value="Unassembled WGS sequence"/>
</dbReference>
<name>A0AA41SFL1_PAPNU</name>
<sequence>MITRSCKSLLLISIENLASLPQKRFRYTAYARILGTVTREKIVCIKHCFSNSTSNVVYEVYDLNEYDYDCSATNADNHEYSWSILYTFTIYDPCGGLGYAPKAITKNGVIGFIRGITGEMTDIDASLEGIGDIFRGGLYKESLVSIDSSVPSSSNNI</sequence>
<reference evidence="1" key="1">
    <citation type="submission" date="2022-03" db="EMBL/GenBank/DDBJ databases">
        <title>A functionally conserved STORR gene fusion in Papaver species that diverged 16.8 million years ago.</title>
        <authorList>
            <person name="Catania T."/>
        </authorList>
    </citation>
    <scope>NUCLEOTIDE SEQUENCE</scope>
    <source>
        <strain evidence="1">S-191538</strain>
    </source>
</reference>
<organism evidence="1 2">
    <name type="scientific">Papaver nudicaule</name>
    <name type="common">Iceland poppy</name>
    <dbReference type="NCBI Taxonomy" id="74823"/>
    <lineage>
        <taxon>Eukaryota</taxon>
        <taxon>Viridiplantae</taxon>
        <taxon>Streptophyta</taxon>
        <taxon>Embryophyta</taxon>
        <taxon>Tracheophyta</taxon>
        <taxon>Spermatophyta</taxon>
        <taxon>Magnoliopsida</taxon>
        <taxon>Ranunculales</taxon>
        <taxon>Papaveraceae</taxon>
        <taxon>Papaveroideae</taxon>
        <taxon>Papaver</taxon>
    </lineage>
</organism>
<keyword evidence="2" id="KW-1185">Reference proteome</keyword>
<accession>A0AA41SFL1</accession>
<dbReference type="AlphaFoldDB" id="A0AA41SFL1"/>
<proteinExistence type="predicted"/>
<dbReference type="EMBL" id="JAJJMA010192665">
    <property type="protein sequence ID" value="MCL7038649.1"/>
    <property type="molecule type" value="Genomic_DNA"/>
</dbReference>
<protein>
    <submittedName>
        <fullName evidence="1">Uncharacterized protein</fullName>
    </submittedName>
</protein>
<evidence type="ECO:0000313" key="2">
    <source>
        <dbReference type="Proteomes" id="UP001177140"/>
    </source>
</evidence>